<dbReference type="InterPro" id="IPR036890">
    <property type="entry name" value="HATPase_C_sf"/>
</dbReference>
<protein>
    <submittedName>
        <fullName evidence="3">Histidine kinase</fullName>
    </submittedName>
</protein>
<comment type="caution">
    <text evidence="3">The sequence shown here is derived from an EMBL/GenBank/DDBJ whole genome shotgun (WGS) entry which is preliminary data.</text>
</comment>
<proteinExistence type="predicted"/>
<reference evidence="3 4" key="1">
    <citation type="submission" date="2018-11" db="EMBL/GenBank/DDBJ databases">
        <title>Genomic Encyclopedia of Type Strains, Phase IV (KMG-IV): sequencing the most valuable type-strain genomes for metagenomic binning, comparative biology and taxonomic classification.</title>
        <authorList>
            <person name="Goeker M."/>
        </authorList>
    </citation>
    <scope>NUCLEOTIDE SEQUENCE [LARGE SCALE GENOMIC DNA]</scope>
    <source>
        <strain evidence="3 4">DSM 25623</strain>
    </source>
</reference>
<evidence type="ECO:0000313" key="4">
    <source>
        <dbReference type="Proteomes" id="UP000269708"/>
    </source>
</evidence>
<dbReference type="InterPro" id="IPR050640">
    <property type="entry name" value="Bact_2-comp_sensor_kinase"/>
</dbReference>
<dbReference type="GO" id="GO:0000155">
    <property type="term" value="F:phosphorelay sensor kinase activity"/>
    <property type="evidence" value="ECO:0007669"/>
    <property type="project" value="InterPro"/>
</dbReference>
<dbReference type="Gene3D" id="3.30.565.10">
    <property type="entry name" value="Histidine kinase-like ATPase, C-terminal domain"/>
    <property type="match status" value="1"/>
</dbReference>
<feature type="transmembrane region" description="Helical" evidence="1">
    <location>
        <begin position="48"/>
        <end position="66"/>
    </location>
</feature>
<evidence type="ECO:0000313" key="3">
    <source>
        <dbReference type="EMBL" id="RPE81310.1"/>
    </source>
</evidence>
<keyword evidence="3" id="KW-0418">Kinase</keyword>
<feature type="domain" description="Histidine kinase/HSP90-like ATPase" evidence="2">
    <location>
        <begin position="255"/>
        <end position="350"/>
    </location>
</feature>
<dbReference type="SUPFAM" id="SSF55874">
    <property type="entry name" value="ATPase domain of HSP90 chaperone/DNA topoisomerase II/histidine kinase"/>
    <property type="match status" value="1"/>
</dbReference>
<evidence type="ECO:0000256" key="1">
    <source>
        <dbReference type="SAM" id="Phobius"/>
    </source>
</evidence>
<accession>A0A3N4W5E4</accession>
<dbReference type="PANTHER" id="PTHR34220:SF7">
    <property type="entry name" value="SENSOR HISTIDINE KINASE YPDA"/>
    <property type="match status" value="1"/>
</dbReference>
<organism evidence="3 4">
    <name type="scientific">Vulcaniibacterium tengchongense</name>
    <dbReference type="NCBI Taxonomy" id="1273429"/>
    <lineage>
        <taxon>Bacteria</taxon>
        <taxon>Pseudomonadati</taxon>
        <taxon>Pseudomonadota</taxon>
        <taxon>Gammaproteobacteria</taxon>
        <taxon>Lysobacterales</taxon>
        <taxon>Lysobacteraceae</taxon>
        <taxon>Vulcaniibacterium</taxon>
    </lineage>
</organism>
<dbReference type="InterPro" id="IPR003594">
    <property type="entry name" value="HATPase_dom"/>
</dbReference>
<name>A0A3N4W5E4_9GAMM</name>
<feature type="transmembrane region" description="Helical" evidence="1">
    <location>
        <begin position="78"/>
        <end position="96"/>
    </location>
</feature>
<dbReference type="EMBL" id="RKQN01000001">
    <property type="protein sequence ID" value="RPE81310.1"/>
    <property type="molecule type" value="Genomic_DNA"/>
</dbReference>
<dbReference type="GO" id="GO:0016020">
    <property type="term" value="C:membrane"/>
    <property type="evidence" value="ECO:0007669"/>
    <property type="project" value="InterPro"/>
</dbReference>
<feature type="transmembrane region" description="Helical" evidence="1">
    <location>
        <begin position="116"/>
        <end position="139"/>
    </location>
</feature>
<dbReference type="Pfam" id="PF02518">
    <property type="entry name" value="HATPase_c"/>
    <property type="match status" value="1"/>
</dbReference>
<dbReference type="AlphaFoldDB" id="A0A3N4W5E4"/>
<dbReference type="SMART" id="SM00387">
    <property type="entry name" value="HATPase_c"/>
    <property type="match status" value="1"/>
</dbReference>
<keyword evidence="1" id="KW-0472">Membrane</keyword>
<sequence>MSARPLLLCVLVLLWWTLNGLVWTGQVVTMGEATGQPVALERALRMQLASAWLWAPLTLALFWCVRRWPVEPGRVLRALAAHGLAVAAVIVLRALAVRLLNDAVGWYPALPPFPDVLAASVLNNLLMGWLIVGVAHAWVYAGRARRREREAIELGARLTEARLQALSAQLNPHFLFNALNSIAETVHRDPEAADRMLVDLGAMLRHSLDTSRRQLVALREELAALDHYIGIERARLGERLQVQWTIDSDLLDAGVPPLLLQPLVENAIRHAVAARGDAGAICVRAARAGGRLVLEVLDDGAHAPAPRGTGVGLSNTRARLQCLYGDDHQLVIAPRRGGGTRVWLSVPCRTVGAAA</sequence>
<dbReference type="OrthoDB" id="2514702at2"/>
<keyword evidence="4" id="KW-1185">Reference proteome</keyword>
<keyword evidence="3" id="KW-0808">Transferase</keyword>
<dbReference type="Proteomes" id="UP000269708">
    <property type="component" value="Unassembled WGS sequence"/>
</dbReference>
<evidence type="ECO:0000259" key="2">
    <source>
        <dbReference type="SMART" id="SM00387"/>
    </source>
</evidence>
<dbReference type="RefSeq" id="WP_123768877.1">
    <property type="nucleotide sequence ID" value="NZ_RKQN01000001.1"/>
</dbReference>
<keyword evidence="1" id="KW-0812">Transmembrane</keyword>
<dbReference type="InterPro" id="IPR010559">
    <property type="entry name" value="Sig_transdc_His_kin_internal"/>
</dbReference>
<dbReference type="Pfam" id="PF06580">
    <property type="entry name" value="His_kinase"/>
    <property type="match status" value="1"/>
</dbReference>
<dbReference type="PANTHER" id="PTHR34220">
    <property type="entry name" value="SENSOR HISTIDINE KINASE YPDA"/>
    <property type="match status" value="1"/>
</dbReference>
<gene>
    <name evidence="3" type="ORF">EDC50_0495</name>
</gene>
<keyword evidence="1" id="KW-1133">Transmembrane helix</keyword>